<organism evidence="7 8">
    <name type="scientific">Zasmidium cellare ATCC 36951</name>
    <dbReference type="NCBI Taxonomy" id="1080233"/>
    <lineage>
        <taxon>Eukaryota</taxon>
        <taxon>Fungi</taxon>
        <taxon>Dikarya</taxon>
        <taxon>Ascomycota</taxon>
        <taxon>Pezizomycotina</taxon>
        <taxon>Dothideomycetes</taxon>
        <taxon>Dothideomycetidae</taxon>
        <taxon>Mycosphaerellales</taxon>
        <taxon>Mycosphaerellaceae</taxon>
        <taxon>Zasmidium</taxon>
    </lineage>
</organism>
<dbReference type="EMBL" id="ML993610">
    <property type="protein sequence ID" value="KAF2163067.1"/>
    <property type="molecule type" value="Genomic_DNA"/>
</dbReference>
<evidence type="ECO:0000256" key="5">
    <source>
        <dbReference type="SAM" id="MobiDB-lite"/>
    </source>
</evidence>
<dbReference type="SUPFAM" id="SSF90229">
    <property type="entry name" value="CCCH zinc finger"/>
    <property type="match status" value="2"/>
</dbReference>
<feature type="compositionally biased region" description="Polar residues" evidence="5">
    <location>
        <begin position="500"/>
        <end position="530"/>
    </location>
</feature>
<feature type="region of interest" description="Disordered" evidence="5">
    <location>
        <begin position="318"/>
        <end position="351"/>
    </location>
</feature>
<dbReference type="InterPro" id="IPR000571">
    <property type="entry name" value="Znf_CCCH"/>
</dbReference>
<dbReference type="Proteomes" id="UP000799537">
    <property type="component" value="Unassembled WGS sequence"/>
</dbReference>
<feature type="region of interest" description="Disordered" evidence="5">
    <location>
        <begin position="255"/>
        <end position="284"/>
    </location>
</feature>
<feature type="region of interest" description="Disordered" evidence="5">
    <location>
        <begin position="500"/>
        <end position="550"/>
    </location>
</feature>
<reference evidence="7" key="1">
    <citation type="journal article" date="2020" name="Stud. Mycol.">
        <title>101 Dothideomycetes genomes: a test case for predicting lifestyles and emergence of pathogens.</title>
        <authorList>
            <person name="Haridas S."/>
            <person name="Albert R."/>
            <person name="Binder M."/>
            <person name="Bloem J."/>
            <person name="Labutti K."/>
            <person name="Salamov A."/>
            <person name="Andreopoulos B."/>
            <person name="Baker S."/>
            <person name="Barry K."/>
            <person name="Bills G."/>
            <person name="Bluhm B."/>
            <person name="Cannon C."/>
            <person name="Castanera R."/>
            <person name="Culley D."/>
            <person name="Daum C."/>
            <person name="Ezra D."/>
            <person name="Gonzalez J."/>
            <person name="Henrissat B."/>
            <person name="Kuo A."/>
            <person name="Liang C."/>
            <person name="Lipzen A."/>
            <person name="Lutzoni F."/>
            <person name="Magnuson J."/>
            <person name="Mondo S."/>
            <person name="Nolan M."/>
            <person name="Ohm R."/>
            <person name="Pangilinan J."/>
            <person name="Park H.-J."/>
            <person name="Ramirez L."/>
            <person name="Alfaro M."/>
            <person name="Sun H."/>
            <person name="Tritt A."/>
            <person name="Yoshinaga Y."/>
            <person name="Zwiers L.-H."/>
            <person name="Turgeon B."/>
            <person name="Goodwin S."/>
            <person name="Spatafora J."/>
            <person name="Crous P."/>
            <person name="Grigoriev I."/>
        </authorList>
    </citation>
    <scope>NUCLEOTIDE SEQUENCE</scope>
    <source>
        <strain evidence="7">ATCC 36951</strain>
    </source>
</reference>
<dbReference type="Gene3D" id="4.10.1000.10">
    <property type="entry name" value="Zinc finger, CCCH-type"/>
    <property type="match status" value="1"/>
</dbReference>
<evidence type="ECO:0000256" key="1">
    <source>
        <dbReference type="ARBA" id="ARBA00022723"/>
    </source>
</evidence>
<dbReference type="InterPro" id="IPR057654">
    <property type="entry name" value="Znf-CCCH_tandem"/>
</dbReference>
<dbReference type="OrthoDB" id="2270193at2759"/>
<evidence type="ECO:0000256" key="3">
    <source>
        <dbReference type="ARBA" id="ARBA00022833"/>
    </source>
</evidence>
<evidence type="ECO:0000313" key="8">
    <source>
        <dbReference type="Proteomes" id="UP000799537"/>
    </source>
</evidence>
<keyword evidence="1 4" id="KW-0479">Metal-binding</keyword>
<keyword evidence="8" id="KW-1185">Reference proteome</keyword>
<evidence type="ECO:0000256" key="4">
    <source>
        <dbReference type="PROSITE-ProRule" id="PRU00723"/>
    </source>
</evidence>
<keyword evidence="3 4" id="KW-0862">Zinc</keyword>
<dbReference type="InterPro" id="IPR036855">
    <property type="entry name" value="Znf_CCCH_sf"/>
</dbReference>
<dbReference type="Pfam" id="PF25542">
    <property type="entry name" value="zf-CCCH_12"/>
    <property type="match status" value="1"/>
</dbReference>
<dbReference type="Pfam" id="PF25543">
    <property type="entry name" value="zf-CCCH_tandem"/>
    <property type="match status" value="1"/>
</dbReference>
<evidence type="ECO:0000313" key="7">
    <source>
        <dbReference type="EMBL" id="KAF2163067.1"/>
    </source>
</evidence>
<keyword evidence="2 4" id="KW-0863">Zinc-finger</keyword>
<proteinExistence type="predicted"/>
<dbReference type="RefSeq" id="XP_033663956.1">
    <property type="nucleotide sequence ID" value="XM_033808143.1"/>
</dbReference>
<protein>
    <recommendedName>
        <fullName evidence="6">C3H1-type domain-containing protein</fullName>
    </recommendedName>
</protein>
<feature type="compositionally biased region" description="Polar residues" evidence="5">
    <location>
        <begin position="330"/>
        <end position="351"/>
    </location>
</feature>
<dbReference type="GeneID" id="54561415"/>
<feature type="zinc finger region" description="C3H1-type" evidence="4">
    <location>
        <begin position="287"/>
        <end position="314"/>
    </location>
</feature>
<gene>
    <name evidence="7" type="ORF">M409DRAFT_26513</name>
</gene>
<dbReference type="Pfam" id="PF25540">
    <property type="entry name" value="DUF7923"/>
    <property type="match status" value="1"/>
</dbReference>
<sequence>MLSDKELSDAANQLASFRVKDDEYHRNHAKILDKYAALMEDFKRLKSDFEEARDSRERYKSLAKGGERNPFVLVLVDGDGYVFDDDLLESKAEGGSRAAQLLNDTVQRSLRNRPGLENCNIMVRIYANVVGLSKAVSKVGLAGPEKRSLAPFVANFNRSNGLFDFVDAGELKENADFKIRGLFRQFVENTQCRHIYFAACHDVGYLSELTSYTSQRDRITLVRNYAFHKEYARLGLRTEEFPGIFRATALPSPSYTSGAADMPPPPTPSKPVTSPIPTAPRHASSASIDAEPCTFYQKGACKYGKGCKFAHVKVSSNGHMDSSDWRTPSKTDTFQTTPLSKSDNKFMTGNSSFASGTPDFTVLPREGSVPPNKTPVNARQERLDCYLPPISADDRAQYRARIARQKLCNSHHLNGYCPNGTDCQYDHSPISEGVKNCLQEVAHHAPCPRRQACRSLTCLAGHVCQRQDCQKRGGRTFCKFPFPMHNVDFNMAEYVQGTNAPQEENGSASGSAKESPTSYSSGGESPQADTQEGAPLGAVEAETVTLHTSA</sequence>
<dbReference type="Pfam" id="PF00642">
    <property type="entry name" value="zf-CCCH"/>
    <property type="match status" value="1"/>
</dbReference>
<dbReference type="InterPro" id="IPR057683">
    <property type="entry name" value="DUF7923"/>
</dbReference>
<dbReference type="AlphaFoldDB" id="A0A6A6C7A4"/>
<dbReference type="PANTHER" id="PTHR37543:SF1">
    <property type="entry name" value="CCCH ZINC FINGER DNA BINDING PROTEIN (AFU_ORTHOLOGUE AFUA_5G12760)"/>
    <property type="match status" value="1"/>
</dbReference>
<evidence type="ECO:0000259" key="6">
    <source>
        <dbReference type="PROSITE" id="PS50103"/>
    </source>
</evidence>
<dbReference type="SMART" id="SM00356">
    <property type="entry name" value="ZnF_C3H1"/>
    <property type="match status" value="2"/>
</dbReference>
<evidence type="ECO:0000256" key="2">
    <source>
        <dbReference type="ARBA" id="ARBA00022771"/>
    </source>
</evidence>
<feature type="zinc finger region" description="C3H1-type" evidence="4">
    <location>
        <begin position="402"/>
        <end position="430"/>
    </location>
</feature>
<dbReference type="PROSITE" id="PS50103">
    <property type="entry name" value="ZF_C3H1"/>
    <property type="match status" value="2"/>
</dbReference>
<feature type="domain" description="C3H1-type" evidence="6">
    <location>
        <begin position="402"/>
        <end position="430"/>
    </location>
</feature>
<accession>A0A6A6C7A4</accession>
<dbReference type="GO" id="GO:0008270">
    <property type="term" value="F:zinc ion binding"/>
    <property type="evidence" value="ECO:0007669"/>
    <property type="project" value="UniProtKB-KW"/>
</dbReference>
<name>A0A6A6C7A4_ZASCE</name>
<feature type="domain" description="C3H1-type" evidence="6">
    <location>
        <begin position="287"/>
        <end position="314"/>
    </location>
</feature>
<dbReference type="PANTHER" id="PTHR37543">
    <property type="entry name" value="CCCH ZINC FINGER DNA BINDING PROTEIN (AFU_ORTHOLOGUE AFUA_5G12760)"/>
    <property type="match status" value="1"/>
</dbReference>